<dbReference type="Proteomes" id="UP000637239">
    <property type="component" value="Chromosome 2"/>
</dbReference>
<protein>
    <submittedName>
        <fullName evidence="3">Uncharacterized protein</fullName>
    </submittedName>
</protein>
<keyword evidence="2" id="KW-0472">Membrane</keyword>
<proteinExistence type="predicted"/>
<keyword evidence="4" id="KW-1185">Reference proteome</keyword>
<keyword evidence="2" id="KW-1133">Transmembrane helix</keyword>
<organism evidence="3 4">
    <name type="scientific">Aspergillus chevalieri</name>
    <name type="common">Eurotium chevalieri</name>
    <dbReference type="NCBI Taxonomy" id="182096"/>
    <lineage>
        <taxon>Eukaryota</taxon>
        <taxon>Fungi</taxon>
        <taxon>Dikarya</taxon>
        <taxon>Ascomycota</taxon>
        <taxon>Pezizomycotina</taxon>
        <taxon>Eurotiomycetes</taxon>
        <taxon>Eurotiomycetidae</taxon>
        <taxon>Eurotiales</taxon>
        <taxon>Aspergillaceae</taxon>
        <taxon>Aspergillus</taxon>
        <taxon>Aspergillus subgen. Aspergillus</taxon>
    </lineage>
</organism>
<evidence type="ECO:0000256" key="1">
    <source>
        <dbReference type="SAM" id="MobiDB-lite"/>
    </source>
</evidence>
<evidence type="ECO:0000256" key="2">
    <source>
        <dbReference type="SAM" id="Phobius"/>
    </source>
</evidence>
<feature type="transmembrane region" description="Helical" evidence="2">
    <location>
        <begin position="148"/>
        <end position="167"/>
    </location>
</feature>
<gene>
    <name evidence="3" type="ORF">ACHE_20406S</name>
</gene>
<name>A0A7R7ZK16_ASPCH</name>
<dbReference type="EMBL" id="AP024417">
    <property type="protein sequence ID" value="BCR84948.1"/>
    <property type="molecule type" value="Genomic_DNA"/>
</dbReference>
<feature type="transmembrane region" description="Helical" evidence="2">
    <location>
        <begin position="49"/>
        <end position="70"/>
    </location>
</feature>
<dbReference type="RefSeq" id="XP_043133470.1">
    <property type="nucleotide sequence ID" value="XM_043284705.1"/>
</dbReference>
<feature type="compositionally biased region" description="Basic and acidic residues" evidence="1">
    <location>
        <begin position="11"/>
        <end position="24"/>
    </location>
</feature>
<feature type="transmembrane region" description="Helical" evidence="2">
    <location>
        <begin position="119"/>
        <end position="142"/>
    </location>
</feature>
<keyword evidence="2" id="KW-0812">Transmembrane</keyword>
<reference evidence="3" key="2">
    <citation type="submission" date="2021-02" db="EMBL/GenBank/DDBJ databases">
        <title>Aspergillus chevalieri M1 genome sequence.</title>
        <authorList>
            <person name="Kadooka C."/>
            <person name="Mori K."/>
            <person name="Futagami T."/>
        </authorList>
    </citation>
    <scope>NUCLEOTIDE SEQUENCE</scope>
    <source>
        <strain evidence="3">M1</strain>
    </source>
</reference>
<dbReference type="GeneID" id="66979307"/>
<dbReference type="KEGG" id="ache:ACHE_20406S"/>
<evidence type="ECO:0000313" key="3">
    <source>
        <dbReference type="EMBL" id="BCR84948.1"/>
    </source>
</evidence>
<dbReference type="AlphaFoldDB" id="A0A7R7ZK16"/>
<feature type="region of interest" description="Disordered" evidence="1">
    <location>
        <begin position="1"/>
        <end position="31"/>
    </location>
</feature>
<sequence length="189" mass="21643">MATTRLRRAFRYPEDSGDEGHEREELDEEEQERVIEQLQRQNDQRNAQYSTVFTALPLLSTLVFVPSVLYRSSTPTVRLFSFLSIMSLLVTTYIMKLFMSRLLDRKSKRPAAEVERTTLVRQSLLFTNTGICGILVLVYLFANPSPSSIWPGLYIVPGAMFGVILLVREAMVSVDLSHLQNLRYEYKGA</sequence>
<feature type="compositionally biased region" description="Basic residues" evidence="1">
    <location>
        <begin position="1"/>
        <end position="10"/>
    </location>
</feature>
<evidence type="ECO:0000313" key="4">
    <source>
        <dbReference type="Proteomes" id="UP000637239"/>
    </source>
</evidence>
<accession>A0A7R7ZK16</accession>
<reference evidence="3" key="1">
    <citation type="submission" date="2021-01" db="EMBL/GenBank/DDBJ databases">
        <authorList>
            <consortium name="Aspergillus chevalieri M1 genome sequencing consortium"/>
            <person name="Kazuki M."/>
            <person name="Futagami T."/>
        </authorList>
    </citation>
    <scope>NUCLEOTIDE SEQUENCE</scope>
    <source>
        <strain evidence="3">M1</strain>
    </source>
</reference>
<feature type="transmembrane region" description="Helical" evidence="2">
    <location>
        <begin position="76"/>
        <end position="98"/>
    </location>
</feature>